<dbReference type="AlphaFoldDB" id="A0A4R8IK84"/>
<dbReference type="OrthoDB" id="4954833at2"/>
<dbReference type="Gene3D" id="3.40.1350.140">
    <property type="entry name" value="MepB-like"/>
    <property type="match status" value="1"/>
</dbReference>
<keyword evidence="2" id="KW-1185">Reference proteome</keyword>
<dbReference type="RefSeq" id="WP_133943682.1">
    <property type="nucleotide sequence ID" value="NZ_SOEO01000001.1"/>
</dbReference>
<dbReference type="PIRSF" id="PIRSF032285">
    <property type="entry name" value="UCP032285"/>
    <property type="match status" value="1"/>
</dbReference>
<dbReference type="Proteomes" id="UP000295313">
    <property type="component" value="Unassembled WGS sequence"/>
</dbReference>
<organism evidence="1 2">
    <name type="scientific">Epilithonimonas xixisoli</name>
    <dbReference type="NCBI Taxonomy" id="1476462"/>
    <lineage>
        <taxon>Bacteria</taxon>
        <taxon>Pseudomonadati</taxon>
        <taxon>Bacteroidota</taxon>
        <taxon>Flavobacteriia</taxon>
        <taxon>Flavobacteriales</taxon>
        <taxon>Weeksellaceae</taxon>
        <taxon>Chryseobacterium group</taxon>
        <taxon>Epilithonimonas</taxon>
    </lineage>
</organism>
<dbReference type="Pfam" id="PF08877">
    <property type="entry name" value="MepB-like"/>
    <property type="match status" value="1"/>
</dbReference>
<gene>
    <name evidence="1" type="ORF">B0I22_1229</name>
</gene>
<evidence type="ECO:0000313" key="2">
    <source>
        <dbReference type="Proteomes" id="UP000295313"/>
    </source>
</evidence>
<comment type="caution">
    <text evidence="1">The sequence shown here is derived from an EMBL/GenBank/DDBJ whole genome shotgun (WGS) entry which is preliminary data.</text>
</comment>
<dbReference type="EMBL" id="SOEO01000001">
    <property type="protein sequence ID" value="TDX87059.1"/>
    <property type="molecule type" value="Genomic_DNA"/>
</dbReference>
<sequence length="166" mass="19937">MIKEIAVLNNLIFKPLKLKITEIIPDLECEDYFGFNFKIKENRIKFRKSKLTPKKVGQFVTFWKRDSEGKTVAFDINDDFDFYIISIEENENSGFFIFPKAVLEKENLISSELKVGKRGFRIYADWHFPNNKQAEKTKLWQKQFFINYKDSENELLEKWRKIFKSN</sequence>
<proteinExistence type="predicted"/>
<name>A0A4R8IK84_9FLAO</name>
<evidence type="ECO:0008006" key="3">
    <source>
        <dbReference type="Google" id="ProtNLM"/>
    </source>
</evidence>
<protein>
    <recommendedName>
        <fullName evidence="3">MepB protein</fullName>
    </recommendedName>
</protein>
<evidence type="ECO:0000313" key="1">
    <source>
        <dbReference type="EMBL" id="TDX87059.1"/>
    </source>
</evidence>
<reference evidence="1 2" key="1">
    <citation type="submission" date="2019-03" db="EMBL/GenBank/DDBJ databases">
        <title>Genomic Encyclopedia of Type Strains, Phase III (KMG-III): the genomes of soil and plant-associated and newly described type strains.</title>
        <authorList>
            <person name="Whitman W."/>
        </authorList>
    </citation>
    <scope>NUCLEOTIDE SEQUENCE [LARGE SCALE GENOMIC DNA]</scope>
    <source>
        <strain evidence="1 2">CGMCC 1.12802</strain>
    </source>
</reference>
<dbReference type="InterPro" id="IPR011235">
    <property type="entry name" value="MepB-like"/>
</dbReference>
<dbReference type="InterPro" id="IPR038231">
    <property type="entry name" value="MepB-like_sf"/>
</dbReference>
<accession>A0A4R8IK84</accession>